<keyword evidence="4" id="KW-0233">DNA recombination</keyword>
<keyword evidence="3 5" id="KW-0238">DNA-binding</keyword>
<protein>
    <submittedName>
        <fullName evidence="8">Phage integrase</fullName>
    </submittedName>
</protein>
<dbReference type="RefSeq" id="WP_254609799.1">
    <property type="nucleotide sequence ID" value="NZ_CABVPW010000018.1"/>
</dbReference>
<dbReference type="InterPro" id="IPR002104">
    <property type="entry name" value="Integrase_catalytic"/>
</dbReference>
<dbReference type="SUPFAM" id="SSF56349">
    <property type="entry name" value="DNA breaking-rejoining enzymes"/>
    <property type="match status" value="1"/>
</dbReference>
<dbReference type="CDD" id="cd00801">
    <property type="entry name" value="INT_P4_C"/>
    <property type="match status" value="1"/>
</dbReference>
<evidence type="ECO:0000259" key="7">
    <source>
        <dbReference type="PROSITE" id="PS51900"/>
    </source>
</evidence>
<dbReference type="GO" id="GO:0006310">
    <property type="term" value="P:DNA recombination"/>
    <property type="evidence" value="ECO:0007669"/>
    <property type="project" value="UniProtKB-KW"/>
</dbReference>
<dbReference type="Pfam" id="PF22022">
    <property type="entry name" value="Phage_int_M"/>
    <property type="match status" value="1"/>
</dbReference>
<dbReference type="InterPro" id="IPR010998">
    <property type="entry name" value="Integrase_recombinase_N"/>
</dbReference>
<dbReference type="InterPro" id="IPR025166">
    <property type="entry name" value="Integrase_DNA_bind_dom"/>
</dbReference>
<accession>A0A6P2M8L8</accession>
<dbReference type="InterPro" id="IPR011010">
    <property type="entry name" value="DNA_brk_join_enz"/>
</dbReference>
<evidence type="ECO:0000256" key="2">
    <source>
        <dbReference type="ARBA" id="ARBA00022908"/>
    </source>
</evidence>
<dbReference type="EMBL" id="CABVPW010000018">
    <property type="protein sequence ID" value="VWB81322.1"/>
    <property type="molecule type" value="Genomic_DNA"/>
</dbReference>
<evidence type="ECO:0000313" key="8">
    <source>
        <dbReference type="EMBL" id="VWB81322.1"/>
    </source>
</evidence>
<dbReference type="PANTHER" id="PTHR30629:SF2">
    <property type="entry name" value="PROPHAGE INTEGRASE INTS-RELATED"/>
    <property type="match status" value="1"/>
</dbReference>
<dbReference type="Gene3D" id="1.10.443.10">
    <property type="entry name" value="Intergrase catalytic core"/>
    <property type="match status" value="1"/>
</dbReference>
<proteinExistence type="inferred from homology"/>
<dbReference type="InterPro" id="IPR013762">
    <property type="entry name" value="Integrase-like_cat_sf"/>
</dbReference>
<feature type="domain" description="Tyr recombinase" evidence="6">
    <location>
        <begin position="215"/>
        <end position="388"/>
    </location>
</feature>
<dbReference type="Proteomes" id="UP000494218">
    <property type="component" value="Unassembled WGS sequence"/>
</dbReference>
<dbReference type="Gene3D" id="1.10.150.130">
    <property type="match status" value="1"/>
</dbReference>
<dbReference type="Pfam" id="PF13356">
    <property type="entry name" value="Arm-DNA-bind_3"/>
    <property type="match status" value="1"/>
</dbReference>
<dbReference type="Gene3D" id="3.30.160.390">
    <property type="entry name" value="Integrase, DNA-binding domain"/>
    <property type="match status" value="1"/>
</dbReference>
<evidence type="ECO:0000256" key="3">
    <source>
        <dbReference type="ARBA" id="ARBA00023125"/>
    </source>
</evidence>
<dbReference type="GO" id="GO:0003677">
    <property type="term" value="F:DNA binding"/>
    <property type="evidence" value="ECO:0007669"/>
    <property type="project" value="UniProtKB-UniRule"/>
</dbReference>
<dbReference type="InterPro" id="IPR044068">
    <property type="entry name" value="CB"/>
</dbReference>
<gene>
    <name evidence="8" type="ORF">BLA23254_03833</name>
</gene>
<evidence type="ECO:0000313" key="9">
    <source>
        <dbReference type="Proteomes" id="UP000494218"/>
    </source>
</evidence>
<organism evidence="8 9">
    <name type="scientific">Burkholderia lata (strain ATCC 17760 / DSM 23089 / LMG 22485 / NCIMB 9086 / R18194 / 383)</name>
    <dbReference type="NCBI Taxonomy" id="482957"/>
    <lineage>
        <taxon>Bacteria</taxon>
        <taxon>Pseudomonadati</taxon>
        <taxon>Pseudomonadota</taxon>
        <taxon>Betaproteobacteria</taxon>
        <taxon>Burkholderiales</taxon>
        <taxon>Burkholderiaceae</taxon>
        <taxon>Burkholderia</taxon>
        <taxon>Burkholderia cepacia complex</taxon>
    </lineage>
</organism>
<dbReference type="PANTHER" id="PTHR30629">
    <property type="entry name" value="PROPHAGE INTEGRASE"/>
    <property type="match status" value="1"/>
</dbReference>
<evidence type="ECO:0000256" key="1">
    <source>
        <dbReference type="ARBA" id="ARBA00008857"/>
    </source>
</evidence>
<comment type="similarity">
    <text evidence="1">Belongs to the 'phage' integrase family.</text>
</comment>
<evidence type="ECO:0000259" key="6">
    <source>
        <dbReference type="PROSITE" id="PS51898"/>
    </source>
</evidence>
<reference evidence="8 9" key="1">
    <citation type="submission" date="2019-09" db="EMBL/GenBank/DDBJ databases">
        <authorList>
            <person name="Depoorter E."/>
        </authorList>
    </citation>
    <scope>NUCLEOTIDE SEQUENCE [LARGE SCALE GENOMIC DNA]</scope>
    <source>
        <strain evidence="8">LMG 23254</strain>
    </source>
</reference>
<feature type="domain" description="Core-binding (CB)" evidence="7">
    <location>
        <begin position="103"/>
        <end position="184"/>
    </location>
</feature>
<dbReference type="InterPro" id="IPR038488">
    <property type="entry name" value="Integrase_DNA-bd_sf"/>
</dbReference>
<dbReference type="AlphaFoldDB" id="A0A6P2M8L8"/>
<keyword evidence="2" id="KW-0229">DNA integration</keyword>
<dbReference type="PROSITE" id="PS51898">
    <property type="entry name" value="TYR_RECOMBINASE"/>
    <property type="match status" value="1"/>
</dbReference>
<dbReference type="GO" id="GO:0015074">
    <property type="term" value="P:DNA integration"/>
    <property type="evidence" value="ECO:0007669"/>
    <property type="project" value="UniProtKB-KW"/>
</dbReference>
<evidence type="ECO:0000256" key="4">
    <source>
        <dbReference type="ARBA" id="ARBA00023172"/>
    </source>
</evidence>
<sequence>MPKILNNKLNQMTVTRLKESGLYADGGGLYLQITKTGVKSWLFRYMREGKARGMGLGPLRTVGLADARAKALDCRRQLLDGNDPLDKKKEQRVQQQIAAAKAITFEACATKFIEAHRASWKNAKHADQWTNTLTTYAYPVFESLPVSAIDTTLVMKVLEPIWTTKSETAGRLRGRIESVLDWATVRGYRSGENPARLKGHLDTLLPRLSRVRKVKHHPALPYAELPAFMEALRSEEGIAARALEFLILTATRTNEVIGATWAELSVAERVWIIPADRMKMRKEHRVPLSDQVVAIIKTMEDVKQNDYVFPGARYNKPLSNMAMLQLLERMKRSDITVHGFRSTFRDWAGETTHYPREVCEAALAHGLKDKAEAAYARGDLFVKRGALMQEWAGFAEAAE</sequence>
<name>A0A6P2M8L8_BURL3</name>
<evidence type="ECO:0000256" key="5">
    <source>
        <dbReference type="PROSITE-ProRule" id="PRU01248"/>
    </source>
</evidence>
<dbReference type="Pfam" id="PF00589">
    <property type="entry name" value="Phage_integrase"/>
    <property type="match status" value="1"/>
</dbReference>
<dbReference type="InterPro" id="IPR050808">
    <property type="entry name" value="Phage_Integrase"/>
</dbReference>
<dbReference type="PROSITE" id="PS51900">
    <property type="entry name" value="CB"/>
    <property type="match status" value="1"/>
</dbReference>
<dbReference type="InterPro" id="IPR053876">
    <property type="entry name" value="Phage_int_M"/>
</dbReference>